<dbReference type="PANTHER" id="PTHR16740:SF1">
    <property type="entry name" value="CYTOCHROME B5-RELATED PROTEIN-RELATED"/>
    <property type="match status" value="1"/>
</dbReference>
<protein>
    <recommendedName>
        <fullName evidence="3">Cytochrome b5 heme-binding domain-containing protein</fullName>
    </recommendedName>
</protein>
<feature type="region of interest" description="Disordered" evidence="1">
    <location>
        <begin position="1"/>
        <end position="21"/>
    </location>
</feature>
<evidence type="ECO:0000256" key="1">
    <source>
        <dbReference type="SAM" id="MobiDB-lite"/>
    </source>
</evidence>
<dbReference type="Proteomes" id="UP001378592">
    <property type="component" value="Unassembled WGS sequence"/>
</dbReference>
<sequence>MTPNIQGEQEQQRPSSNESISSLPGIWKYPAYRDSALKSGPVWLAGRQKDEDIGNLWRVHDGLYDFTAWMRNHPGGSEWLSMTQGTDITEAFEAHHISQTAEYLLPRFFVRKITTPRNSPYTFHKDGFYCTLRKRVFETLKGKVTGPTTHSTITADALLVGALLTAVLAGYFWSFTLGTISGIYLALTTVSAHNFFHQKNNFRMYYFDLSLMSSRHWRVSHALSHHLFPNSVLDLEISLFEPILQYLPKENKTFWGRYGPWIYSPLVYAFLFHGQYIVRMIIYAKGFDKGPYKTDFIPFIIPSLIYLYGGCQIQDALIMWFWITIVSSFTFSLIGLNAAHHHPDIFHDGDKPREDLDWGVQQLDAVQERPVIARSHFLALVTFGNHGLHHLFPTLDHGRLDKLMPVFLKTCEEFNADFKENTVIGLFKGQFQQCARNTPNLIPPGGKKK</sequence>
<feature type="transmembrane region" description="Helical" evidence="2">
    <location>
        <begin position="320"/>
        <end position="339"/>
    </location>
</feature>
<dbReference type="SMART" id="SM01117">
    <property type="entry name" value="Cyt-b5"/>
    <property type="match status" value="1"/>
</dbReference>
<evidence type="ECO:0000313" key="4">
    <source>
        <dbReference type="EMBL" id="KAK7870136.1"/>
    </source>
</evidence>
<organism evidence="4 5">
    <name type="scientific">Gryllus longicercus</name>
    <dbReference type="NCBI Taxonomy" id="2509291"/>
    <lineage>
        <taxon>Eukaryota</taxon>
        <taxon>Metazoa</taxon>
        <taxon>Ecdysozoa</taxon>
        <taxon>Arthropoda</taxon>
        <taxon>Hexapoda</taxon>
        <taxon>Insecta</taxon>
        <taxon>Pterygota</taxon>
        <taxon>Neoptera</taxon>
        <taxon>Polyneoptera</taxon>
        <taxon>Orthoptera</taxon>
        <taxon>Ensifera</taxon>
        <taxon>Gryllidea</taxon>
        <taxon>Grylloidea</taxon>
        <taxon>Gryllidae</taxon>
        <taxon>Gryllinae</taxon>
        <taxon>Gryllus</taxon>
    </lineage>
</organism>
<evidence type="ECO:0000256" key="2">
    <source>
        <dbReference type="SAM" id="Phobius"/>
    </source>
</evidence>
<gene>
    <name evidence="4" type="ORF">R5R35_012704</name>
</gene>
<keyword evidence="2" id="KW-0472">Membrane</keyword>
<keyword evidence="2" id="KW-0812">Transmembrane</keyword>
<proteinExistence type="predicted"/>
<feature type="domain" description="Cytochrome b5 heme-binding" evidence="3">
    <location>
        <begin position="47"/>
        <end position="114"/>
    </location>
</feature>
<dbReference type="Pfam" id="PF00173">
    <property type="entry name" value="Cyt-b5"/>
    <property type="match status" value="1"/>
</dbReference>
<feature type="transmembrane region" description="Helical" evidence="2">
    <location>
        <begin position="153"/>
        <end position="173"/>
    </location>
</feature>
<dbReference type="GO" id="GO:0006629">
    <property type="term" value="P:lipid metabolic process"/>
    <property type="evidence" value="ECO:0007669"/>
    <property type="project" value="InterPro"/>
</dbReference>
<reference evidence="4 5" key="1">
    <citation type="submission" date="2024-03" db="EMBL/GenBank/DDBJ databases">
        <title>The genome assembly and annotation of the cricket Gryllus longicercus Weissman &amp; Gray.</title>
        <authorList>
            <person name="Szrajer S."/>
            <person name="Gray D."/>
            <person name="Ylla G."/>
        </authorList>
    </citation>
    <scope>NUCLEOTIDE SEQUENCE [LARGE SCALE GENOMIC DNA]</scope>
    <source>
        <strain evidence="4">DAG 2021-001</strain>
        <tissue evidence="4">Whole body minus gut</tissue>
    </source>
</reference>
<dbReference type="InterPro" id="IPR005804">
    <property type="entry name" value="FA_desaturase_dom"/>
</dbReference>
<dbReference type="SUPFAM" id="SSF55856">
    <property type="entry name" value="Cytochrome b5-like heme/steroid binding domain"/>
    <property type="match status" value="1"/>
</dbReference>
<feature type="transmembrane region" description="Helical" evidence="2">
    <location>
        <begin position="261"/>
        <end position="284"/>
    </location>
</feature>
<dbReference type="InterPro" id="IPR036400">
    <property type="entry name" value="Cyt_B5-like_heme/steroid_sf"/>
</dbReference>
<keyword evidence="5" id="KW-1185">Reference proteome</keyword>
<dbReference type="PANTHER" id="PTHR16740">
    <property type="entry name" value="CYTOCHROME B5-RELATED PROTEIN-RELATED"/>
    <property type="match status" value="1"/>
</dbReference>
<dbReference type="PROSITE" id="PS50255">
    <property type="entry name" value="CYTOCHROME_B5_2"/>
    <property type="match status" value="1"/>
</dbReference>
<name>A0AAN9ZAI3_9ORTH</name>
<feature type="transmembrane region" description="Helical" evidence="2">
    <location>
        <begin position="179"/>
        <end position="196"/>
    </location>
</feature>
<dbReference type="Pfam" id="PF00487">
    <property type="entry name" value="FA_desaturase"/>
    <property type="match status" value="1"/>
</dbReference>
<dbReference type="Gene3D" id="3.10.120.10">
    <property type="entry name" value="Cytochrome b5-like heme/steroid binding domain"/>
    <property type="match status" value="1"/>
</dbReference>
<dbReference type="InterPro" id="IPR001199">
    <property type="entry name" value="Cyt_B5-like_heme/steroid-bd"/>
</dbReference>
<keyword evidence="2" id="KW-1133">Transmembrane helix</keyword>
<dbReference type="InterPro" id="IPR053100">
    <property type="entry name" value="Cytochrome_b5-related"/>
</dbReference>
<dbReference type="EMBL" id="JAZDUA010000063">
    <property type="protein sequence ID" value="KAK7870136.1"/>
    <property type="molecule type" value="Genomic_DNA"/>
</dbReference>
<accession>A0AAN9ZAI3</accession>
<evidence type="ECO:0000259" key="3">
    <source>
        <dbReference type="PROSITE" id="PS50255"/>
    </source>
</evidence>
<comment type="caution">
    <text evidence="4">The sequence shown here is derived from an EMBL/GenBank/DDBJ whole genome shotgun (WGS) entry which is preliminary data.</text>
</comment>
<evidence type="ECO:0000313" key="5">
    <source>
        <dbReference type="Proteomes" id="UP001378592"/>
    </source>
</evidence>
<dbReference type="AlphaFoldDB" id="A0AAN9ZAI3"/>